<dbReference type="PANTHER" id="PTHR44688:SF16">
    <property type="entry name" value="DNA-BINDING TRANSCRIPTIONAL ACTIVATOR DEVR_DOSR"/>
    <property type="match status" value="1"/>
</dbReference>
<evidence type="ECO:0000256" key="2">
    <source>
        <dbReference type="ARBA" id="ARBA00023125"/>
    </source>
</evidence>
<feature type="domain" description="HTH luxR-type" evidence="4">
    <location>
        <begin position="9"/>
        <end position="74"/>
    </location>
</feature>
<dbReference type="InterPro" id="IPR016032">
    <property type="entry name" value="Sig_transdc_resp-reg_C-effctor"/>
</dbReference>
<dbReference type="AlphaFoldDB" id="A0A963YSV5"/>
<evidence type="ECO:0000259" key="4">
    <source>
        <dbReference type="PROSITE" id="PS50043"/>
    </source>
</evidence>
<keyword evidence="6" id="KW-1185">Reference proteome</keyword>
<gene>
    <name evidence="5" type="ORF">ASILVAE211_11060</name>
</gene>
<evidence type="ECO:0000256" key="3">
    <source>
        <dbReference type="ARBA" id="ARBA00023163"/>
    </source>
</evidence>
<accession>A0A963YSV5</accession>
<dbReference type="Proteomes" id="UP000708298">
    <property type="component" value="Unassembled WGS sequence"/>
</dbReference>
<keyword evidence="2" id="KW-0238">DNA-binding</keyword>
<dbReference type="PRINTS" id="PR00038">
    <property type="entry name" value="HTHLUXR"/>
</dbReference>
<dbReference type="SUPFAM" id="SSF46894">
    <property type="entry name" value="C-terminal effector domain of the bipartite response regulators"/>
    <property type="match status" value="1"/>
</dbReference>
<sequence>MPLRHGYASRVEVSDLTRRERMVLEHVRQGESNKEIAEGLIMSISTVKAHVRNIMQKTGATNRIQLALNAERYSGQAN</sequence>
<proteinExistence type="predicted"/>
<dbReference type="InterPro" id="IPR036388">
    <property type="entry name" value="WH-like_DNA-bd_sf"/>
</dbReference>
<protein>
    <submittedName>
        <fullName evidence="5">Response regulator transcription factor</fullName>
    </submittedName>
</protein>
<dbReference type="SMART" id="SM00421">
    <property type="entry name" value="HTH_LUXR"/>
    <property type="match status" value="1"/>
</dbReference>
<evidence type="ECO:0000313" key="6">
    <source>
        <dbReference type="Proteomes" id="UP000708298"/>
    </source>
</evidence>
<dbReference type="CDD" id="cd06170">
    <property type="entry name" value="LuxR_C_like"/>
    <property type="match status" value="1"/>
</dbReference>
<keyword evidence="3" id="KW-0804">Transcription</keyword>
<comment type="caution">
    <text evidence="5">The sequence shown here is derived from an EMBL/GenBank/DDBJ whole genome shotgun (WGS) entry which is preliminary data.</text>
</comment>
<organism evidence="5 6">
    <name type="scientific">Acidisoma silvae</name>
    <dbReference type="NCBI Taxonomy" id="2802396"/>
    <lineage>
        <taxon>Bacteria</taxon>
        <taxon>Pseudomonadati</taxon>
        <taxon>Pseudomonadota</taxon>
        <taxon>Alphaproteobacteria</taxon>
        <taxon>Acetobacterales</taxon>
        <taxon>Acidocellaceae</taxon>
        <taxon>Acidisoma</taxon>
    </lineage>
</organism>
<reference evidence="5" key="1">
    <citation type="journal article" date="2021" name="Microorganisms">
        <title>Acidisoma silvae sp. nov. and Acidisomacellulosilytica sp. nov., Two Acidophilic Bacteria Isolated from Decaying Wood, Hydrolyzing Cellulose and Producing Poly-3-hydroxybutyrate.</title>
        <authorList>
            <person name="Mieszkin S."/>
            <person name="Pouder E."/>
            <person name="Uroz S."/>
            <person name="Simon-Colin C."/>
            <person name="Alain K."/>
        </authorList>
    </citation>
    <scope>NUCLEOTIDE SEQUENCE</scope>
    <source>
        <strain evidence="5">HW T2.11</strain>
    </source>
</reference>
<dbReference type="InterPro" id="IPR000792">
    <property type="entry name" value="Tscrpt_reg_LuxR_C"/>
</dbReference>
<dbReference type="PROSITE" id="PS50043">
    <property type="entry name" value="HTH_LUXR_2"/>
    <property type="match status" value="1"/>
</dbReference>
<dbReference type="PANTHER" id="PTHR44688">
    <property type="entry name" value="DNA-BINDING TRANSCRIPTIONAL ACTIVATOR DEVR_DOSR"/>
    <property type="match status" value="1"/>
</dbReference>
<dbReference type="Pfam" id="PF00196">
    <property type="entry name" value="GerE"/>
    <property type="match status" value="1"/>
</dbReference>
<reference evidence="5" key="2">
    <citation type="submission" date="2021-01" db="EMBL/GenBank/DDBJ databases">
        <authorList>
            <person name="Mieszkin S."/>
            <person name="Pouder E."/>
            <person name="Alain K."/>
        </authorList>
    </citation>
    <scope>NUCLEOTIDE SEQUENCE</scope>
    <source>
        <strain evidence="5">HW T2.11</strain>
    </source>
</reference>
<dbReference type="Gene3D" id="1.10.10.10">
    <property type="entry name" value="Winged helix-like DNA-binding domain superfamily/Winged helix DNA-binding domain"/>
    <property type="match status" value="1"/>
</dbReference>
<dbReference type="PROSITE" id="PS00622">
    <property type="entry name" value="HTH_LUXR_1"/>
    <property type="match status" value="1"/>
</dbReference>
<dbReference type="GO" id="GO:0003677">
    <property type="term" value="F:DNA binding"/>
    <property type="evidence" value="ECO:0007669"/>
    <property type="project" value="UniProtKB-KW"/>
</dbReference>
<dbReference type="EMBL" id="JAESVB010000004">
    <property type="protein sequence ID" value="MCB8875723.1"/>
    <property type="molecule type" value="Genomic_DNA"/>
</dbReference>
<name>A0A963YSV5_9PROT</name>
<evidence type="ECO:0000256" key="1">
    <source>
        <dbReference type="ARBA" id="ARBA00023015"/>
    </source>
</evidence>
<keyword evidence="1" id="KW-0805">Transcription regulation</keyword>
<dbReference type="GO" id="GO:0006355">
    <property type="term" value="P:regulation of DNA-templated transcription"/>
    <property type="evidence" value="ECO:0007669"/>
    <property type="project" value="InterPro"/>
</dbReference>
<evidence type="ECO:0000313" key="5">
    <source>
        <dbReference type="EMBL" id="MCB8875723.1"/>
    </source>
</evidence>